<gene>
    <name evidence="1" type="ORF">IAR55_007192</name>
</gene>
<comment type="caution">
    <text evidence="1">The sequence shown here is derived from an EMBL/GenBank/DDBJ whole genome shotgun (WGS) entry which is preliminary data.</text>
</comment>
<dbReference type="KEGG" id="kne:92184450"/>
<keyword evidence="2" id="KW-1185">Reference proteome</keyword>
<dbReference type="Proteomes" id="UP001388673">
    <property type="component" value="Unassembled WGS sequence"/>
</dbReference>
<protein>
    <submittedName>
        <fullName evidence="1">Uncharacterized protein</fullName>
    </submittedName>
</protein>
<accession>A0AAW0YW28</accession>
<dbReference type="AlphaFoldDB" id="A0AAW0YW28"/>
<evidence type="ECO:0000313" key="2">
    <source>
        <dbReference type="Proteomes" id="UP001388673"/>
    </source>
</evidence>
<name>A0AAW0YW28_9TREE</name>
<dbReference type="EMBL" id="JBCAWK010000016">
    <property type="protein sequence ID" value="KAK8842971.1"/>
    <property type="molecule type" value="Genomic_DNA"/>
</dbReference>
<reference evidence="1 2" key="1">
    <citation type="journal article" date="2024" name="bioRxiv">
        <title>Comparative genomics of Cryptococcus and Kwoniella reveals pathogenesis evolution and contrasting karyotype dynamics via intercentromeric recombination or chromosome fusion.</title>
        <authorList>
            <person name="Coelho M.A."/>
            <person name="David-Palma M."/>
            <person name="Shea T."/>
            <person name="Bowers K."/>
            <person name="McGinley-Smith S."/>
            <person name="Mohammad A.W."/>
            <person name="Gnirke A."/>
            <person name="Yurkov A.M."/>
            <person name="Nowrousian M."/>
            <person name="Sun S."/>
            <person name="Cuomo C.A."/>
            <person name="Heitman J."/>
        </authorList>
    </citation>
    <scope>NUCLEOTIDE SEQUENCE [LARGE SCALE GENOMIC DNA]</scope>
    <source>
        <strain evidence="1 2">CBS 13917</strain>
    </source>
</reference>
<dbReference type="RefSeq" id="XP_066799251.1">
    <property type="nucleotide sequence ID" value="XM_066950265.1"/>
</dbReference>
<organism evidence="1 2">
    <name type="scientific">Kwoniella newhampshirensis</name>
    <dbReference type="NCBI Taxonomy" id="1651941"/>
    <lineage>
        <taxon>Eukaryota</taxon>
        <taxon>Fungi</taxon>
        <taxon>Dikarya</taxon>
        <taxon>Basidiomycota</taxon>
        <taxon>Agaricomycotina</taxon>
        <taxon>Tremellomycetes</taxon>
        <taxon>Tremellales</taxon>
        <taxon>Cryptococcaceae</taxon>
        <taxon>Kwoniella</taxon>
    </lineage>
</organism>
<dbReference type="GeneID" id="92184450"/>
<proteinExistence type="predicted"/>
<evidence type="ECO:0000313" key="1">
    <source>
        <dbReference type="EMBL" id="KAK8842971.1"/>
    </source>
</evidence>
<sequence>MCASSRRTTGDLSDSLQKVIASTEKESSRWQEAWAAFQQSIAKVIKDSDLRSRITLTAPLVNSNLKEAELLEDLDKIVQREPAVTSLLLGTTLSFESSVKQLVTCTTNTITVLLIPTLLRFLSFSLQVHKSAANIVIIPSADIIFIPPPTPSSAVPQTLSSDLWTSEDSSALAESWQTVEGWSTKGTEGDMDMGIGVLRIWRRAVFYVVFPKLVTVQIWDSEQVWDLDLMKTVFATALASSSPVLTGATIPEWTYQSMKFPGVSRDHYTSLVIIWLLHSLVARLSAHSVLTPESIAPVIPTHIKKPDIGCAIAKAYAKEILSQARYYDEIAHYIGQAEEKVP</sequence>